<dbReference type="GO" id="GO:0045039">
    <property type="term" value="P:protein insertion into mitochondrial inner membrane"/>
    <property type="evidence" value="ECO:0007669"/>
    <property type="project" value="TreeGrafter"/>
</dbReference>
<dbReference type="Pfam" id="PF10247">
    <property type="entry name" value="Romo1"/>
    <property type="match status" value="1"/>
</dbReference>
<comment type="subcellular location">
    <subcellularLocation>
        <location evidence="1">Membrane</location>
    </subcellularLocation>
</comment>
<dbReference type="GeneID" id="90074489"/>
<name>A0AAV5QPB9_9ASCO</name>
<dbReference type="AlphaFoldDB" id="A0AAV5QPB9"/>
<evidence type="ECO:0000256" key="4">
    <source>
        <dbReference type="ARBA" id="ARBA00022989"/>
    </source>
</evidence>
<evidence type="ECO:0000313" key="8">
    <source>
        <dbReference type="Proteomes" id="UP001360560"/>
    </source>
</evidence>
<sequence>MPPPPQRVQYGQEMSTFDKFKMGAVMGGTVGVMVGVVFGGYAVLTQGPGPNGYMKTIGQYIGGSAATFGLFMSIGSVIRSEEQHKFNPYIYKNECRRLQREQFFSNYKQ</sequence>
<feature type="transmembrane region" description="Helical" evidence="6">
    <location>
        <begin position="56"/>
        <end position="78"/>
    </location>
</feature>
<keyword evidence="3 6" id="KW-0812">Transmembrane</keyword>
<evidence type="ECO:0000256" key="2">
    <source>
        <dbReference type="ARBA" id="ARBA00007839"/>
    </source>
</evidence>
<feature type="transmembrane region" description="Helical" evidence="6">
    <location>
        <begin position="20"/>
        <end position="44"/>
    </location>
</feature>
<organism evidence="7 8">
    <name type="scientific">Saccharomycopsis crataegensis</name>
    <dbReference type="NCBI Taxonomy" id="43959"/>
    <lineage>
        <taxon>Eukaryota</taxon>
        <taxon>Fungi</taxon>
        <taxon>Dikarya</taxon>
        <taxon>Ascomycota</taxon>
        <taxon>Saccharomycotina</taxon>
        <taxon>Saccharomycetes</taxon>
        <taxon>Saccharomycopsidaceae</taxon>
        <taxon>Saccharomycopsis</taxon>
    </lineage>
</organism>
<keyword evidence="5 6" id="KW-0472">Membrane</keyword>
<dbReference type="RefSeq" id="XP_064853510.1">
    <property type="nucleotide sequence ID" value="XM_064997438.1"/>
</dbReference>
<keyword evidence="8" id="KW-1185">Reference proteome</keyword>
<dbReference type="Proteomes" id="UP001360560">
    <property type="component" value="Unassembled WGS sequence"/>
</dbReference>
<dbReference type="EMBL" id="BTFZ01000011">
    <property type="protein sequence ID" value="GMM36514.1"/>
    <property type="molecule type" value="Genomic_DNA"/>
</dbReference>
<proteinExistence type="inferred from homology"/>
<dbReference type="GO" id="GO:0005744">
    <property type="term" value="C:TIM23 mitochondrial import inner membrane translocase complex"/>
    <property type="evidence" value="ECO:0007669"/>
    <property type="project" value="TreeGrafter"/>
</dbReference>
<evidence type="ECO:0000256" key="1">
    <source>
        <dbReference type="ARBA" id="ARBA00004370"/>
    </source>
</evidence>
<dbReference type="GO" id="GO:0030150">
    <property type="term" value="P:protein import into mitochondrial matrix"/>
    <property type="evidence" value="ECO:0007669"/>
    <property type="project" value="TreeGrafter"/>
</dbReference>
<dbReference type="PANTHER" id="PTHR28525">
    <property type="entry name" value="REACTIVE OXYGEN SPECIES MODULATOR 1"/>
    <property type="match status" value="1"/>
</dbReference>
<comment type="similarity">
    <text evidence="2">Belongs to the MGR2 family.</text>
</comment>
<keyword evidence="4 6" id="KW-1133">Transmembrane helix</keyword>
<dbReference type="SMART" id="SM01378">
    <property type="entry name" value="Romo1"/>
    <property type="match status" value="1"/>
</dbReference>
<reference evidence="7 8" key="1">
    <citation type="journal article" date="2023" name="Elife">
        <title>Identification of key yeast species and microbe-microbe interactions impacting larval growth of Drosophila in the wild.</title>
        <authorList>
            <person name="Mure A."/>
            <person name="Sugiura Y."/>
            <person name="Maeda R."/>
            <person name="Honda K."/>
            <person name="Sakurai N."/>
            <person name="Takahashi Y."/>
            <person name="Watada M."/>
            <person name="Katoh T."/>
            <person name="Gotoh A."/>
            <person name="Gotoh Y."/>
            <person name="Taniguchi I."/>
            <person name="Nakamura K."/>
            <person name="Hayashi T."/>
            <person name="Katayama T."/>
            <person name="Uemura T."/>
            <person name="Hattori Y."/>
        </authorList>
    </citation>
    <scope>NUCLEOTIDE SEQUENCE [LARGE SCALE GENOMIC DNA]</scope>
    <source>
        <strain evidence="7 8">SC-9</strain>
    </source>
</reference>
<accession>A0AAV5QPB9</accession>
<dbReference type="InterPro" id="IPR018450">
    <property type="entry name" value="Romo1/Mgr2"/>
</dbReference>
<evidence type="ECO:0000256" key="5">
    <source>
        <dbReference type="ARBA" id="ARBA00023136"/>
    </source>
</evidence>
<dbReference type="PANTHER" id="PTHR28525:SF1">
    <property type="entry name" value="REACTIVE OXYGEN SPECIES MODULATOR 1"/>
    <property type="match status" value="1"/>
</dbReference>
<evidence type="ECO:0000313" key="7">
    <source>
        <dbReference type="EMBL" id="GMM36514.1"/>
    </source>
</evidence>
<evidence type="ECO:0000256" key="3">
    <source>
        <dbReference type="ARBA" id="ARBA00022692"/>
    </source>
</evidence>
<evidence type="ECO:0000256" key="6">
    <source>
        <dbReference type="SAM" id="Phobius"/>
    </source>
</evidence>
<comment type="caution">
    <text evidence="7">The sequence shown here is derived from an EMBL/GenBank/DDBJ whole genome shotgun (WGS) entry which is preliminary data.</text>
</comment>
<gene>
    <name evidence="7" type="ORF">DASC09_038390</name>
</gene>
<protein>
    <submittedName>
        <fullName evidence="7">Mgr2 protein</fullName>
    </submittedName>
</protein>